<dbReference type="OrthoDB" id="9813612at2"/>
<dbReference type="Proteomes" id="UP000321816">
    <property type="component" value="Chromosome"/>
</dbReference>
<dbReference type="InterPro" id="IPR015424">
    <property type="entry name" value="PyrdxlP-dep_Trfase"/>
</dbReference>
<dbReference type="PANTHER" id="PTHR42885:SF1">
    <property type="entry name" value="THREONINE-PHOSPHATE DECARBOXYLASE"/>
    <property type="match status" value="1"/>
</dbReference>
<reference evidence="4 5" key="1">
    <citation type="submission" date="2024-01" db="EMBL/GenBank/DDBJ databases">
        <title>Complete Genome Sequence of Alkalicoccus halolimnae BZ-SZ-XJ29T, a Moderately Halophilic Bacterium Isolated from a Salt Lake.</title>
        <authorList>
            <person name="Zhao B."/>
        </authorList>
    </citation>
    <scope>NUCLEOTIDE SEQUENCE [LARGE SCALE GENOMIC DNA]</scope>
    <source>
        <strain evidence="4 5">BZ-SZ-XJ29</strain>
    </source>
</reference>
<dbReference type="GO" id="GO:0003824">
    <property type="term" value="F:catalytic activity"/>
    <property type="evidence" value="ECO:0007669"/>
    <property type="project" value="UniProtKB-ARBA"/>
</dbReference>
<dbReference type="Gene3D" id="3.40.640.10">
    <property type="entry name" value="Type I PLP-dependent aspartate aminotransferase-like (Major domain)"/>
    <property type="match status" value="1"/>
</dbReference>
<dbReference type="Gene3D" id="3.90.1150.10">
    <property type="entry name" value="Aspartate Aminotransferase, domain 1"/>
    <property type="match status" value="1"/>
</dbReference>
<dbReference type="GO" id="GO:0030170">
    <property type="term" value="F:pyridoxal phosphate binding"/>
    <property type="evidence" value="ECO:0007669"/>
    <property type="project" value="InterPro"/>
</dbReference>
<evidence type="ECO:0000313" key="4">
    <source>
        <dbReference type="EMBL" id="WWD80573.1"/>
    </source>
</evidence>
<evidence type="ECO:0000259" key="3">
    <source>
        <dbReference type="Pfam" id="PF00155"/>
    </source>
</evidence>
<proteinExistence type="predicted"/>
<gene>
    <name evidence="4" type="ORF">FTX54_003120</name>
</gene>
<comment type="cofactor">
    <cofactor evidence="1">
        <name>pyridoxal 5'-phosphate</name>
        <dbReference type="ChEBI" id="CHEBI:597326"/>
    </cofactor>
</comment>
<name>A0A5C7FD07_9BACI</name>
<accession>A0A5C7FD07</accession>
<sequence length="354" mass="40387">MKWPDHGGQPHLLQKQLHMKTDELLDFSANINPLGPPEWLEEKAASALKRMHLYPDPDYPEAVHAIAAAEGVERENVLLTNGGAEAIFLASRLISGKKAVIIEPAFNEYSRACFHYATEVERFFYKEDFTFPIEEVIKAVPNASAVFICRPHNPSGTVMPETEVHRLAEEASKHHTYLFIDEAFIDFLPEEKLTSFIADYRFVVLLRSFTKIFAVPGLRCGCVIADAEVIAELKGYQLPWSVNAVSEAVIPPMMEDEAFIDQTITWLRNELRWIDGQLSEKRWYRSGSRVNFYLLADKTMGDQEPLLRWLMKKGIAVRHTYSFSGVDGRAVRTAVRSRKENEKLVEALKSWEDL</sequence>
<keyword evidence="2" id="KW-0663">Pyridoxal phosphate</keyword>
<dbReference type="InterPro" id="IPR004839">
    <property type="entry name" value="Aminotransferase_I/II_large"/>
</dbReference>
<keyword evidence="5" id="KW-1185">Reference proteome</keyword>
<dbReference type="RefSeq" id="WP_147804943.1">
    <property type="nucleotide sequence ID" value="NZ_CP144914.1"/>
</dbReference>
<dbReference type="Pfam" id="PF00155">
    <property type="entry name" value="Aminotran_1_2"/>
    <property type="match status" value="1"/>
</dbReference>
<evidence type="ECO:0000256" key="1">
    <source>
        <dbReference type="ARBA" id="ARBA00001933"/>
    </source>
</evidence>
<dbReference type="EMBL" id="CP144914">
    <property type="protein sequence ID" value="WWD80573.1"/>
    <property type="molecule type" value="Genomic_DNA"/>
</dbReference>
<dbReference type="KEGG" id="ahal:FTX54_003120"/>
<dbReference type="SUPFAM" id="SSF53383">
    <property type="entry name" value="PLP-dependent transferases"/>
    <property type="match status" value="1"/>
</dbReference>
<protein>
    <submittedName>
        <fullName evidence="4">Threonine-phosphate decarboxylase</fullName>
    </submittedName>
</protein>
<dbReference type="InterPro" id="IPR015422">
    <property type="entry name" value="PyrdxlP-dep_Trfase_small"/>
</dbReference>
<dbReference type="PANTHER" id="PTHR42885">
    <property type="entry name" value="HISTIDINOL-PHOSPHATE AMINOTRANSFERASE-RELATED"/>
    <property type="match status" value="1"/>
</dbReference>
<evidence type="ECO:0000313" key="5">
    <source>
        <dbReference type="Proteomes" id="UP000321816"/>
    </source>
</evidence>
<evidence type="ECO:0000256" key="2">
    <source>
        <dbReference type="ARBA" id="ARBA00022898"/>
    </source>
</evidence>
<feature type="domain" description="Aminotransferase class I/classII large" evidence="3">
    <location>
        <begin position="23"/>
        <end position="348"/>
    </location>
</feature>
<dbReference type="CDD" id="cd00609">
    <property type="entry name" value="AAT_like"/>
    <property type="match status" value="1"/>
</dbReference>
<organism evidence="4 5">
    <name type="scientific">Alkalicoccus halolimnae</name>
    <dbReference type="NCBI Taxonomy" id="1667239"/>
    <lineage>
        <taxon>Bacteria</taxon>
        <taxon>Bacillati</taxon>
        <taxon>Bacillota</taxon>
        <taxon>Bacilli</taxon>
        <taxon>Bacillales</taxon>
        <taxon>Bacillaceae</taxon>
        <taxon>Alkalicoccus</taxon>
    </lineage>
</organism>
<dbReference type="InterPro" id="IPR015421">
    <property type="entry name" value="PyrdxlP-dep_Trfase_major"/>
</dbReference>
<dbReference type="AlphaFoldDB" id="A0A5C7FD07"/>